<dbReference type="EnsemblBacteria" id="ACO79493">
    <property type="protein sequence ID" value="ACO79493"/>
    <property type="gene ID" value="Avin_33400"/>
</dbReference>
<accession>C1DPS2</accession>
<organism evidence="1 2">
    <name type="scientific">Azotobacter vinelandii (strain DJ / ATCC BAA-1303)</name>
    <dbReference type="NCBI Taxonomy" id="322710"/>
    <lineage>
        <taxon>Bacteria</taxon>
        <taxon>Pseudomonadati</taxon>
        <taxon>Pseudomonadota</taxon>
        <taxon>Gammaproteobacteria</taxon>
        <taxon>Pseudomonadales</taxon>
        <taxon>Pseudomonadaceae</taxon>
        <taxon>Azotobacter</taxon>
    </lineage>
</organism>
<dbReference type="KEGG" id="avn:Avin_33400"/>
<sequence length="97" mass="11076">MTEYGLSRRPRQTVEGLPKLFPLADRYSAGTGDDRCANSERLERYFPSSIRNDCPGGLATLLITSRKFDFPESHIGLETISCLERYESRSEKKQMKV</sequence>
<dbReference type="HOGENOM" id="CLU_2340791_0_0_6"/>
<gene>
    <name evidence="1" type="ordered locus">Avin_33400</name>
</gene>
<dbReference type="EMBL" id="CP001157">
    <property type="protein sequence ID" value="ACO79493.1"/>
    <property type="molecule type" value="Genomic_DNA"/>
</dbReference>
<name>C1DPS2_AZOVD</name>
<proteinExistence type="predicted"/>
<keyword evidence="2" id="KW-1185">Reference proteome</keyword>
<reference evidence="1 2" key="1">
    <citation type="journal article" date="2009" name="J. Bacteriol.">
        <title>Genome sequence of Azotobacter vinelandii, an obligate aerobe specialized to support diverse anaerobic metabolic processes.</title>
        <authorList>
            <person name="Setubal J.C."/>
            <person name="dos Santos P."/>
            <person name="Goldman B.S."/>
            <person name="Ertesvag H."/>
            <person name="Espin G."/>
            <person name="Rubio L.M."/>
            <person name="Valla S."/>
            <person name="Almeida N.F."/>
            <person name="Balasubramanian D."/>
            <person name="Cromes L."/>
            <person name="Curatti L."/>
            <person name="Du Z."/>
            <person name="Godsy E."/>
            <person name="Goodner B."/>
            <person name="Hellner-Burris K."/>
            <person name="Hernandez J.A."/>
            <person name="Houmiel K."/>
            <person name="Imperial J."/>
            <person name="Kennedy C."/>
            <person name="Larson T.J."/>
            <person name="Latreille P."/>
            <person name="Ligon L.S."/>
            <person name="Lu J."/>
            <person name="Maerk M."/>
            <person name="Miller N.M."/>
            <person name="Norton S."/>
            <person name="O'Carroll I.P."/>
            <person name="Paulsen I."/>
            <person name="Raulfs E.C."/>
            <person name="Roemer R."/>
            <person name="Rosser J."/>
            <person name="Segura D."/>
            <person name="Slater S."/>
            <person name="Stricklin S.L."/>
            <person name="Studholme D.J."/>
            <person name="Sun J."/>
            <person name="Viana C.J."/>
            <person name="Wallin E."/>
            <person name="Wang B."/>
            <person name="Wheeler C."/>
            <person name="Zhu H."/>
            <person name="Dean D.R."/>
            <person name="Dixon R."/>
            <person name="Wood D."/>
        </authorList>
    </citation>
    <scope>NUCLEOTIDE SEQUENCE [LARGE SCALE GENOMIC DNA]</scope>
    <source>
        <strain evidence="2">DJ / ATCC BAA-1303</strain>
    </source>
</reference>
<evidence type="ECO:0000313" key="2">
    <source>
        <dbReference type="Proteomes" id="UP000002424"/>
    </source>
</evidence>
<dbReference type="Proteomes" id="UP000002424">
    <property type="component" value="Chromosome"/>
</dbReference>
<evidence type="ECO:0000313" key="1">
    <source>
        <dbReference type="EMBL" id="ACO79493.1"/>
    </source>
</evidence>
<protein>
    <submittedName>
        <fullName evidence="1">Uncharacterized protein</fullName>
    </submittedName>
</protein>
<dbReference type="AlphaFoldDB" id="C1DPS2"/>